<dbReference type="Proteomes" id="UP000515145">
    <property type="component" value="Chromosome 7"/>
</dbReference>
<protein>
    <recommendedName>
        <fullName evidence="1">non-specific serine/threonine protein kinase</fullName>
        <ecNumber evidence="1">2.7.11.1</ecNumber>
    </recommendedName>
</protein>
<dbReference type="PROSITE" id="PS50011">
    <property type="entry name" value="PROTEIN_KINASE_DOM"/>
    <property type="match status" value="1"/>
</dbReference>
<dbReference type="GeneID" id="114438844"/>
<evidence type="ECO:0000256" key="6">
    <source>
        <dbReference type="ARBA" id="ARBA00022840"/>
    </source>
</evidence>
<accession>A0A6P7IL78</accession>
<dbReference type="Gene3D" id="3.30.200.20">
    <property type="entry name" value="Phosphorylase Kinase, domain 1"/>
    <property type="match status" value="1"/>
</dbReference>
<evidence type="ECO:0000256" key="8">
    <source>
        <dbReference type="ARBA" id="ARBA00048679"/>
    </source>
</evidence>
<dbReference type="InterPro" id="IPR051334">
    <property type="entry name" value="SRPK"/>
</dbReference>
<evidence type="ECO:0000259" key="11">
    <source>
        <dbReference type="PROSITE" id="PS50011"/>
    </source>
</evidence>
<dbReference type="Gene3D" id="1.10.510.10">
    <property type="entry name" value="Transferase(Phosphotransferase) domain 1"/>
    <property type="match status" value="1"/>
</dbReference>
<feature type="binding site" evidence="9">
    <location>
        <position position="111"/>
    </location>
    <ligand>
        <name>ATP</name>
        <dbReference type="ChEBI" id="CHEBI:30616"/>
    </ligand>
</feature>
<dbReference type="AlphaFoldDB" id="A0A6P7IL78"/>
<dbReference type="PROSITE" id="PS00108">
    <property type="entry name" value="PROTEIN_KINASE_ST"/>
    <property type="match status" value="1"/>
</dbReference>
<dbReference type="InterPro" id="IPR008271">
    <property type="entry name" value="Ser/Thr_kinase_AS"/>
</dbReference>
<evidence type="ECO:0000256" key="1">
    <source>
        <dbReference type="ARBA" id="ARBA00012513"/>
    </source>
</evidence>
<name>A0A6P7IL78_9TELE</name>
<gene>
    <name evidence="13" type="primary">LOC114438844</name>
</gene>
<dbReference type="Pfam" id="PF00069">
    <property type="entry name" value="Pkinase"/>
    <property type="match status" value="1"/>
</dbReference>
<dbReference type="CDD" id="cd14136">
    <property type="entry name" value="STKc_SRPK"/>
    <property type="match status" value="1"/>
</dbReference>
<dbReference type="PROSITE" id="PS00107">
    <property type="entry name" value="PROTEIN_KINASE_ATP"/>
    <property type="match status" value="1"/>
</dbReference>
<dbReference type="InterPro" id="IPR017441">
    <property type="entry name" value="Protein_kinase_ATP_BS"/>
</dbReference>
<dbReference type="PANTHER" id="PTHR47634">
    <property type="entry name" value="PROTEIN KINASE DOMAIN-CONTAINING PROTEIN-RELATED"/>
    <property type="match status" value="1"/>
</dbReference>
<evidence type="ECO:0000256" key="2">
    <source>
        <dbReference type="ARBA" id="ARBA00022527"/>
    </source>
</evidence>
<keyword evidence="4 9" id="KW-0547">Nucleotide-binding</keyword>
<keyword evidence="2 10" id="KW-0723">Serine/threonine-protein kinase</keyword>
<dbReference type="FunFam" id="1.10.510.10:FF:000591">
    <property type="entry name" value="Serine protein kinase Sky1"/>
    <property type="match status" value="1"/>
</dbReference>
<dbReference type="GO" id="GO:0005737">
    <property type="term" value="C:cytoplasm"/>
    <property type="evidence" value="ECO:0007669"/>
    <property type="project" value="TreeGrafter"/>
</dbReference>
<evidence type="ECO:0000256" key="9">
    <source>
        <dbReference type="PROSITE-ProRule" id="PRU10141"/>
    </source>
</evidence>
<dbReference type="InterPro" id="IPR011009">
    <property type="entry name" value="Kinase-like_dom_sf"/>
</dbReference>
<comment type="catalytic activity">
    <reaction evidence="7">
        <text>L-threonyl-[protein] + ATP = O-phospho-L-threonyl-[protein] + ADP + H(+)</text>
        <dbReference type="Rhea" id="RHEA:46608"/>
        <dbReference type="Rhea" id="RHEA-COMP:11060"/>
        <dbReference type="Rhea" id="RHEA-COMP:11605"/>
        <dbReference type="ChEBI" id="CHEBI:15378"/>
        <dbReference type="ChEBI" id="CHEBI:30013"/>
        <dbReference type="ChEBI" id="CHEBI:30616"/>
        <dbReference type="ChEBI" id="CHEBI:61977"/>
        <dbReference type="ChEBI" id="CHEBI:456216"/>
        <dbReference type="EC" id="2.7.11.1"/>
    </reaction>
</comment>
<dbReference type="GO" id="GO:0000245">
    <property type="term" value="P:spliceosomal complex assembly"/>
    <property type="evidence" value="ECO:0007669"/>
    <property type="project" value="TreeGrafter"/>
</dbReference>
<reference evidence="13" key="1">
    <citation type="submission" date="2025-08" db="UniProtKB">
        <authorList>
            <consortium name="RefSeq"/>
        </authorList>
    </citation>
    <scope>IDENTIFICATION</scope>
</reference>
<dbReference type="EC" id="2.7.11.1" evidence="1"/>
<evidence type="ECO:0000256" key="7">
    <source>
        <dbReference type="ARBA" id="ARBA00047899"/>
    </source>
</evidence>
<keyword evidence="12" id="KW-1185">Reference proteome</keyword>
<keyword evidence="3" id="KW-0808">Transferase</keyword>
<organism evidence="12 13">
    <name type="scientific">Parambassis ranga</name>
    <name type="common">Indian glassy fish</name>
    <dbReference type="NCBI Taxonomy" id="210632"/>
    <lineage>
        <taxon>Eukaryota</taxon>
        <taxon>Metazoa</taxon>
        <taxon>Chordata</taxon>
        <taxon>Craniata</taxon>
        <taxon>Vertebrata</taxon>
        <taxon>Euteleostomi</taxon>
        <taxon>Actinopterygii</taxon>
        <taxon>Neopterygii</taxon>
        <taxon>Teleostei</taxon>
        <taxon>Neoteleostei</taxon>
        <taxon>Acanthomorphata</taxon>
        <taxon>Ovalentaria</taxon>
        <taxon>Ambassidae</taxon>
        <taxon>Parambassis</taxon>
    </lineage>
</organism>
<dbReference type="InParanoid" id="A0A6P7IL78"/>
<dbReference type="PANTHER" id="PTHR47634:SF24">
    <property type="entry name" value="SRSF PROTEIN KINASE 3-LIKE ISOFORM X1"/>
    <property type="match status" value="1"/>
</dbReference>
<dbReference type="GO" id="GO:0050684">
    <property type="term" value="P:regulation of mRNA processing"/>
    <property type="evidence" value="ECO:0007669"/>
    <property type="project" value="TreeGrafter"/>
</dbReference>
<evidence type="ECO:0000256" key="3">
    <source>
        <dbReference type="ARBA" id="ARBA00022679"/>
    </source>
</evidence>
<dbReference type="OrthoDB" id="2649at2759"/>
<dbReference type="GO" id="GO:0035556">
    <property type="term" value="P:intracellular signal transduction"/>
    <property type="evidence" value="ECO:0007669"/>
    <property type="project" value="TreeGrafter"/>
</dbReference>
<evidence type="ECO:0000313" key="12">
    <source>
        <dbReference type="Proteomes" id="UP000515145"/>
    </source>
</evidence>
<evidence type="ECO:0000256" key="5">
    <source>
        <dbReference type="ARBA" id="ARBA00022777"/>
    </source>
</evidence>
<dbReference type="GO" id="GO:0005634">
    <property type="term" value="C:nucleus"/>
    <property type="evidence" value="ECO:0007669"/>
    <property type="project" value="TreeGrafter"/>
</dbReference>
<keyword evidence="5 13" id="KW-0418">Kinase</keyword>
<dbReference type="GO" id="GO:0005524">
    <property type="term" value="F:ATP binding"/>
    <property type="evidence" value="ECO:0007669"/>
    <property type="project" value="UniProtKB-UniRule"/>
</dbReference>
<evidence type="ECO:0000256" key="10">
    <source>
        <dbReference type="RuleBase" id="RU000304"/>
    </source>
</evidence>
<comment type="catalytic activity">
    <reaction evidence="8">
        <text>L-seryl-[protein] + ATP = O-phospho-L-seryl-[protein] + ADP + H(+)</text>
        <dbReference type="Rhea" id="RHEA:17989"/>
        <dbReference type="Rhea" id="RHEA-COMP:9863"/>
        <dbReference type="Rhea" id="RHEA-COMP:11604"/>
        <dbReference type="ChEBI" id="CHEBI:15378"/>
        <dbReference type="ChEBI" id="CHEBI:29999"/>
        <dbReference type="ChEBI" id="CHEBI:30616"/>
        <dbReference type="ChEBI" id="CHEBI:83421"/>
        <dbReference type="ChEBI" id="CHEBI:456216"/>
        <dbReference type="EC" id="2.7.11.1"/>
    </reaction>
</comment>
<evidence type="ECO:0000313" key="13">
    <source>
        <dbReference type="RefSeq" id="XP_028266248.1"/>
    </source>
</evidence>
<dbReference type="SUPFAM" id="SSF56112">
    <property type="entry name" value="Protein kinase-like (PK-like)"/>
    <property type="match status" value="1"/>
</dbReference>
<comment type="similarity">
    <text evidence="10">Belongs to the protein kinase superfamily.</text>
</comment>
<sequence>MQRSPSSASTAAPQHHLSEVGSSKGFKALGCHEQLDPKDSQDSEDPREYCYGIRESLNSRHHVQINGGYHPVKIGDIFNRRYQVDSKLGWGYFSTVWLCKDLRSGLHVAVKVLKSGPGFTQAGQDELALLRCVSDLIYSFFTPPCPLSCQAAGPVGRHPYCQKIVQLLDEFKLAGVNGVHMCLVLELLGPDLRSWQLCFGNPGLLKPCIQQILTQVLQGLDFLHTQCKIIHTDIKPENILLCLDEQSHKAPAGGSSLSPVLTGKGDLTTERQQVNPYSLKNIAVKIADLGSSCWVYKHFCEEIQTRQYRSLEVLLGSEYGPPADIWSVACLAFELVTGDSLFEPKAGELISQEEDHIAQIMQLLGKIPPDVALSGKYSAEYFNRRGDLRHVGPLRFWSLYDVLVEKYHFLLEEASRFSDFLLRMLDYHPERRATAAQCLLHPWLTSC</sequence>
<dbReference type="GO" id="GO:0004674">
    <property type="term" value="F:protein serine/threonine kinase activity"/>
    <property type="evidence" value="ECO:0007669"/>
    <property type="project" value="UniProtKB-KW"/>
</dbReference>
<feature type="domain" description="Protein kinase" evidence="11">
    <location>
        <begin position="82"/>
        <end position="444"/>
    </location>
</feature>
<dbReference type="SMART" id="SM00220">
    <property type="entry name" value="S_TKc"/>
    <property type="match status" value="1"/>
</dbReference>
<proteinExistence type="inferred from homology"/>
<evidence type="ECO:0000256" key="4">
    <source>
        <dbReference type="ARBA" id="ARBA00022741"/>
    </source>
</evidence>
<dbReference type="InterPro" id="IPR000719">
    <property type="entry name" value="Prot_kinase_dom"/>
</dbReference>
<keyword evidence="6 9" id="KW-0067">ATP-binding</keyword>
<dbReference type="RefSeq" id="XP_028266248.1">
    <property type="nucleotide sequence ID" value="XM_028410447.1"/>
</dbReference>